<keyword evidence="2" id="KW-1133">Transmembrane helix</keyword>
<dbReference type="RefSeq" id="WP_402380860.1">
    <property type="nucleotide sequence ID" value="NZ_JBIUYY010000005.1"/>
</dbReference>
<protein>
    <submittedName>
        <fullName evidence="4">MAB_1171c family putative transporter</fullName>
    </submittedName>
</protein>
<feature type="transmembrane region" description="Helical" evidence="2">
    <location>
        <begin position="219"/>
        <end position="240"/>
    </location>
</feature>
<comment type="caution">
    <text evidence="4">The sequence shown here is derived from an EMBL/GenBank/DDBJ whole genome shotgun (WGS) entry which is preliminary data.</text>
</comment>
<gene>
    <name evidence="4" type="ORF">ACIO7M_14830</name>
</gene>
<evidence type="ECO:0000256" key="2">
    <source>
        <dbReference type="SAM" id="Phobius"/>
    </source>
</evidence>
<evidence type="ECO:0000313" key="4">
    <source>
        <dbReference type="EMBL" id="MFJ2822377.1"/>
    </source>
</evidence>
<feature type="transmembrane region" description="Helical" evidence="2">
    <location>
        <begin position="182"/>
        <end position="207"/>
    </location>
</feature>
<feature type="region of interest" description="Disordered" evidence="1">
    <location>
        <begin position="342"/>
        <end position="365"/>
    </location>
</feature>
<dbReference type="Pfam" id="PF20182">
    <property type="entry name" value="DUF6545"/>
    <property type="match status" value="1"/>
</dbReference>
<evidence type="ECO:0000259" key="3">
    <source>
        <dbReference type="Pfam" id="PF20182"/>
    </source>
</evidence>
<dbReference type="EMBL" id="JBIUYY010000005">
    <property type="protein sequence ID" value="MFJ2822377.1"/>
    <property type="molecule type" value="Genomic_DNA"/>
</dbReference>
<keyword evidence="5" id="KW-1185">Reference proteome</keyword>
<feature type="domain" description="DUF6545" evidence="3">
    <location>
        <begin position="248"/>
        <end position="358"/>
    </location>
</feature>
<evidence type="ECO:0000256" key="1">
    <source>
        <dbReference type="SAM" id="MobiDB-lite"/>
    </source>
</evidence>
<feature type="transmembrane region" description="Helical" evidence="2">
    <location>
        <begin position="143"/>
        <end position="162"/>
    </location>
</feature>
<dbReference type="NCBIfam" id="NF042915">
    <property type="entry name" value="MAB_1171c_fam"/>
    <property type="match status" value="1"/>
</dbReference>
<feature type="transmembrane region" description="Helical" evidence="2">
    <location>
        <begin position="103"/>
        <end position="123"/>
    </location>
</feature>
<evidence type="ECO:0000313" key="5">
    <source>
        <dbReference type="Proteomes" id="UP001617351"/>
    </source>
</evidence>
<proteinExistence type="predicted"/>
<dbReference type="InterPro" id="IPR050039">
    <property type="entry name" value="MAB_1171c-like"/>
</dbReference>
<keyword evidence="2" id="KW-0812">Transmembrane</keyword>
<accession>A0ABW8EGK7</accession>
<keyword evidence="2" id="KW-0472">Membrane</keyword>
<name>A0ABW8EGK7_STRT5</name>
<organism evidence="4 5">
    <name type="scientific">Streptomyces toxytricini</name>
    <name type="common">Actinomyces toxytricini</name>
    <dbReference type="NCBI Taxonomy" id="67369"/>
    <lineage>
        <taxon>Bacteria</taxon>
        <taxon>Bacillati</taxon>
        <taxon>Actinomycetota</taxon>
        <taxon>Actinomycetes</taxon>
        <taxon>Kitasatosporales</taxon>
        <taxon>Streptomycetaceae</taxon>
        <taxon>Streptomyces</taxon>
    </lineage>
</organism>
<reference evidence="4 5" key="1">
    <citation type="submission" date="2024-10" db="EMBL/GenBank/DDBJ databases">
        <title>The Natural Products Discovery Center: Release of the First 8490 Sequenced Strains for Exploring Actinobacteria Biosynthetic Diversity.</title>
        <authorList>
            <person name="Kalkreuter E."/>
            <person name="Kautsar S.A."/>
            <person name="Yang D."/>
            <person name="Bader C.D."/>
            <person name="Teijaro C.N."/>
            <person name="Fluegel L."/>
            <person name="Davis C.M."/>
            <person name="Simpson J.R."/>
            <person name="Lauterbach L."/>
            <person name="Steele A.D."/>
            <person name="Gui C."/>
            <person name="Meng S."/>
            <person name="Li G."/>
            <person name="Viehrig K."/>
            <person name="Ye F."/>
            <person name="Su P."/>
            <person name="Kiefer A.F."/>
            <person name="Nichols A."/>
            <person name="Cepeda A.J."/>
            <person name="Yan W."/>
            <person name="Fan B."/>
            <person name="Jiang Y."/>
            <person name="Adhikari A."/>
            <person name="Zheng C.-J."/>
            <person name="Schuster L."/>
            <person name="Cowan T.M."/>
            <person name="Smanski M.J."/>
            <person name="Chevrette M.G."/>
            <person name="De Carvalho L.P.S."/>
            <person name="Shen B."/>
        </authorList>
    </citation>
    <scope>NUCLEOTIDE SEQUENCE [LARGE SCALE GENOMIC DNA]</scope>
    <source>
        <strain evidence="4 5">NPDC087220</strain>
    </source>
</reference>
<dbReference type="InterPro" id="IPR046675">
    <property type="entry name" value="DUF6545"/>
</dbReference>
<feature type="transmembrane region" description="Helical" evidence="2">
    <location>
        <begin position="72"/>
        <end position="91"/>
    </location>
</feature>
<dbReference type="Proteomes" id="UP001617351">
    <property type="component" value="Unassembled WGS sequence"/>
</dbReference>
<sequence>MMRGSDYFIPATAMALALAAKLPTLLRGWRSPMVRSVCALIATGASSWFFAAPPVVERVNRWTGVPNVSAPLVYSLVVSFSCASLVLILHWRGGPPRAQRRQALGWIAGTAAVITALAVLFALGDAPVERRQDFDTHYARTPFIRELIVVYLAAHTGAALVVTRTCLRWARELDRGWVRNGLLTLVTAFSFNLAFGVLKGAALAARWLGADLDVLSTTAAPPAAGIGAGLGACGFLMPLAGPRLEEAWRAWRAHRRMYPLWRALQDHPDARFTTMRLPLWSPIAMRATQRATQVADGIHDLAPYMDEESRALLERQAEAAGHSAAQARAAAEAALVRSALRARAARRPEDGAPAPAGPGPGSSYPAAAGYEELGLLGMHFARLGTVRPRRPLRARIPESGRAG</sequence>
<feature type="transmembrane region" description="Helical" evidence="2">
    <location>
        <begin position="7"/>
        <end position="26"/>
    </location>
</feature>